<sequence length="169" mass="17901">MRLLRRLTILMAGLTGVVAGGQGQALPKEGVSLRMPGRGGSLVSQALRASRISSAGKGPVGQWASGRPAGQWGCFFAGPPEPPTRILHRRQKRIEHGPASPSLIGLVEAVETPNLGLGSVARHRKGTRVFHNHNVRVVPCFVLRLVAEELSRLWTLAASRVPGAGCDGL</sequence>
<dbReference type="AlphaFoldDB" id="A0AAN6UT07"/>
<reference evidence="2" key="2">
    <citation type="submission" date="2023-05" db="EMBL/GenBank/DDBJ databases">
        <authorList>
            <consortium name="Lawrence Berkeley National Laboratory"/>
            <person name="Steindorff A."/>
            <person name="Hensen N."/>
            <person name="Bonometti L."/>
            <person name="Westerberg I."/>
            <person name="Brannstrom I.O."/>
            <person name="Guillou S."/>
            <person name="Cros-Aarteil S."/>
            <person name="Calhoun S."/>
            <person name="Haridas S."/>
            <person name="Kuo A."/>
            <person name="Mondo S."/>
            <person name="Pangilinan J."/>
            <person name="Riley R."/>
            <person name="Labutti K."/>
            <person name="Andreopoulos B."/>
            <person name="Lipzen A."/>
            <person name="Chen C."/>
            <person name="Yanf M."/>
            <person name="Daum C."/>
            <person name="Ng V."/>
            <person name="Clum A."/>
            <person name="Ohm R."/>
            <person name="Martin F."/>
            <person name="Silar P."/>
            <person name="Natvig D."/>
            <person name="Lalanne C."/>
            <person name="Gautier V."/>
            <person name="Ament-Velasquez S.L."/>
            <person name="Kruys A."/>
            <person name="Hutchinson M.I."/>
            <person name="Powell A.J."/>
            <person name="Barry K."/>
            <person name="Miller A.N."/>
            <person name="Grigoriev I.V."/>
            <person name="Debuchy R."/>
            <person name="Gladieux P."/>
            <person name="Thoren M.H."/>
            <person name="Johannesson H."/>
        </authorList>
    </citation>
    <scope>NUCLEOTIDE SEQUENCE</scope>
    <source>
        <strain evidence="2">CBS 123565</strain>
    </source>
</reference>
<organism evidence="2 3">
    <name type="scientific">Trichocladium antarcticum</name>
    <dbReference type="NCBI Taxonomy" id="1450529"/>
    <lineage>
        <taxon>Eukaryota</taxon>
        <taxon>Fungi</taxon>
        <taxon>Dikarya</taxon>
        <taxon>Ascomycota</taxon>
        <taxon>Pezizomycotina</taxon>
        <taxon>Sordariomycetes</taxon>
        <taxon>Sordariomycetidae</taxon>
        <taxon>Sordariales</taxon>
        <taxon>Chaetomiaceae</taxon>
        <taxon>Trichocladium</taxon>
    </lineage>
</organism>
<accession>A0AAN6UT07</accession>
<dbReference type="EMBL" id="MU853402">
    <property type="protein sequence ID" value="KAK4137356.1"/>
    <property type="molecule type" value="Genomic_DNA"/>
</dbReference>
<keyword evidence="3" id="KW-1185">Reference proteome</keyword>
<dbReference type="Proteomes" id="UP001304895">
    <property type="component" value="Unassembled WGS sequence"/>
</dbReference>
<feature type="chain" id="PRO_5043031004" evidence="1">
    <location>
        <begin position="20"/>
        <end position="169"/>
    </location>
</feature>
<name>A0AAN6UT07_9PEZI</name>
<protein>
    <submittedName>
        <fullName evidence="2">Uncharacterized protein</fullName>
    </submittedName>
</protein>
<evidence type="ECO:0000256" key="1">
    <source>
        <dbReference type="SAM" id="SignalP"/>
    </source>
</evidence>
<reference evidence="2" key="1">
    <citation type="journal article" date="2023" name="Mol. Phylogenet. Evol.">
        <title>Genome-scale phylogeny and comparative genomics of the fungal order Sordariales.</title>
        <authorList>
            <person name="Hensen N."/>
            <person name="Bonometti L."/>
            <person name="Westerberg I."/>
            <person name="Brannstrom I.O."/>
            <person name="Guillou S."/>
            <person name="Cros-Aarteil S."/>
            <person name="Calhoun S."/>
            <person name="Haridas S."/>
            <person name="Kuo A."/>
            <person name="Mondo S."/>
            <person name="Pangilinan J."/>
            <person name="Riley R."/>
            <person name="LaButti K."/>
            <person name="Andreopoulos B."/>
            <person name="Lipzen A."/>
            <person name="Chen C."/>
            <person name="Yan M."/>
            <person name="Daum C."/>
            <person name="Ng V."/>
            <person name="Clum A."/>
            <person name="Steindorff A."/>
            <person name="Ohm R.A."/>
            <person name="Martin F."/>
            <person name="Silar P."/>
            <person name="Natvig D.O."/>
            <person name="Lalanne C."/>
            <person name="Gautier V."/>
            <person name="Ament-Velasquez S.L."/>
            <person name="Kruys A."/>
            <person name="Hutchinson M.I."/>
            <person name="Powell A.J."/>
            <person name="Barry K."/>
            <person name="Miller A.N."/>
            <person name="Grigoriev I.V."/>
            <person name="Debuchy R."/>
            <person name="Gladieux P."/>
            <person name="Hiltunen Thoren M."/>
            <person name="Johannesson H."/>
        </authorList>
    </citation>
    <scope>NUCLEOTIDE SEQUENCE</scope>
    <source>
        <strain evidence="2">CBS 123565</strain>
    </source>
</reference>
<evidence type="ECO:0000313" key="3">
    <source>
        <dbReference type="Proteomes" id="UP001304895"/>
    </source>
</evidence>
<proteinExistence type="predicted"/>
<feature type="signal peptide" evidence="1">
    <location>
        <begin position="1"/>
        <end position="19"/>
    </location>
</feature>
<comment type="caution">
    <text evidence="2">The sequence shown here is derived from an EMBL/GenBank/DDBJ whole genome shotgun (WGS) entry which is preliminary data.</text>
</comment>
<keyword evidence="1" id="KW-0732">Signal</keyword>
<gene>
    <name evidence="2" type="ORF">BT67DRAFT_103869</name>
</gene>
<evidence type="ECO:0000313" key="2">
    <source>
        <dbReference type="EMBL" id="KAK4137356.1"/>
    </source>
</evidence>